<sequence length="410" mass="43714">MANSQFLLFLLIFLFFTHQSLQQQHQQISAVDLAALQAIRSSMSDLPRSHFFSTWDFAAPNPCSTFAGLLCSSDASASVRITSLTLGTGLAGSPGLIGSLTPTLSNLTALTELVLNPGIVSGSIPPQLGTLKNLRVISLTNNHLSGSIPFSLSTLPNLHTLDLSGNQLSGSIPPSLTQLPSLKVLILSSNRLSGNLPNVPTQLLHLDLKDNCLLGWLPSLPLSLRYLSLSENEMYGPLNVLVPLSELVYIDLSMNQFSGSIPESLFRPTLSSLLLQRNNLSGGVPTTGDSTSYGAGSIVDLSHNLLSGKLSSVLSRVESLFLNNNRLIGIVPDEYVRSVSLGSMKTLYLQHNFLSGIPLEPGSPLPDSASLCLLYNCMVPPVGTITCPASAGGLLSRPAYQCRVIYDGVF</sequence>
<evidence type="ECO:0000256" key="2">
    <source>
        <dbReference type="ARBA" id="ARBA00022614"/>
    </source>
</evidence>
<evidence type="ECO:0000259" key="9">
    <source>
        <dbReference type="Pfam" id="PF08263"/>
    </source>
</evidence>
<evidence type="ECO:0000256" key="8">
    <source>
        <dbReference type="SAM" id="SignalP"/>
    </source>
</evidence>
<protein>
    <recommendedName>
        <fullName evidence="9">Leucine-rich repeat-containing N-terminal plant-type domain-containing protein</fullName>
    </recommendedName>
</protein>
<dbReference type="InterPro" id="IPR003591">
    <property type="entry name" value="Leu-rich_rpt_typical-subtyp"/>
</dbReference>
<evidence type="ECO:0000313" key="11">
    <source>
        <dbReference type="Proteomes" id="UP001141806"/>
    </source>
</evidence>
<evidence type="ECO:0000256" key="1">
    <source>
        <dbReference type="ARBA" id="ARBA00004370"/>
    </source>
</evidence>
<dbReference type="PANTHER" id="PTHR48009:SF1">
    <property type="entry name" value="LEUCINE-RICH REPEAT (LRR) FAMILY PROTEIN"/>
    <property type="match status" value="1"/>
</dbReference>
<keyword evidence="6" id="KW-1133">Transmembrane helix</keyword>
<accession>A0A9Q0R2X7</accession>
<dbReference type="InterPro" id="IPR001611">
    <property type="entry name" value="Leu-rich_rpt"/>
</dbReference>
<dbReference type="Pfam" id="PF08263">
    <property type="entry name" value="LRRNT_2"/>
    <property type="match status" value="1"/>
</dbReference>
<dbReference type="Pfam" id="PF00560">
    <property type="entry name" value="LRR_1"/>
    <property type="match status" value="1"/>
</dbReference>
<keyword evidence="5" id="KW-0677">Repeat</keyword>
<comment type="subcellular location">
    <subcellularLocation>
        <location evidence="1">Membrane</location>
    </subcellularLocation>
</comment>
<name>A0A9Q0R2X7_9MAGN</name>
<gene>
    <name evidence="10" type="ORF">NE237_031792</name>
</gene>
<dbReference type="InterPro" id="IPR053213">
    <property type="entry name" value="RLP29"/>
</dbReference>
<dbReference type="SMART" id="SM00369">
    <property type="entry name" value="LRR_TYP"/>
    <property type="match status" value="6"/>
</dbReference>
<dbReference type="OrthoDB" id="676979at2759"/>
<dbReference type="InterPro" id="IPR013210">
    <property type="entry name" value="LRR_N_plant-typ"/>
</dbReference>
<evidence type="ECO:0000256" key="7">
    <source>
        <dbReference type="ARBA" id="ARBA00023136"/>
    </source>
</evidence>
<keyword evidence="3" id="KW-0812">Transmembrane</keyword>
<evidence type="ECO:0000256" key="4">
    <source>
        <dbReference type="ARBA" id="ARBA00022729"/>
    </source>
</evidence>
<feature type="domain" description="Leucine-rich repeat-containing N-terminal plant-type" evidence="9">
    <location>
        <begin position="32"/>
        <end position="72"/>
    </location>
</feature>
<dbReference type="AlphaFoldDB" id="A0A9Q0R2X7"/>
<feature type="chain" id="PRO_5040198170" description="Leucine-rich repeat-containing N-terminal plant-type domain-containing protein" evidence="8">
    <location>
        <begin position="23"/>
        <end position="410"/>
    </location>
</feature>
<dbReference type="PROSITE" id="PS51450">
    <property type="entry name" value="LRR"/>
    <property type="match status" value="1"/>
</dbReference>
<dbReference type="Proteomes" id="UP001141806">
    <property type="component" value="Unassembled WGS sequence"/>
</dbReference>
<dbReference type="Gene3D" id="3.80.10.10">
    <property type="entry name" value="Ribonuclease Inhibitor"/>
    <property type="match status" value="3"/>
</dbReference>
<keyword evidence="11" id="KW-1185">Reference proteome</keyword>
<reference evidence="10" key="1">
    <citation type="journal article" date="2023" name="Plant J.">
        <title>The genome of the king protea, Protea cynaroides.</title>
        <authorList>
            <person name="Chang J."/>
            <person name="Duong T.A."/>
            <person name="Schoeman C."/>
            <person name="Ma X."/>
            <person name="Roodt D."/>
            <person name="Barker N."/>
            <person name="Li Z."/>
            <person name="Van de Peer Y."/>
            <person name="Mizrachi E."/>
        </authorList>
    </citation>
    <scope>NUCLEOTIDE SEQUENCE</scope>
    <source>
        <tissue evidence="10">Young leaves</tissue>
    </source>
</reference>
<organism evidence="10 11">
    <name type="scientific">Protea cynaroides</name>
    <dbReference type="NCBI Taxonomy" id="273540"/>
    <lineage>
        <taxon>Eukaryota</taxon>
        <taxon>Viridiplantae</taxon>
        <taxon>Streptophyta</taxon>
        <taxon>Embryophyta</taxon>
        <taxon>Tracheophyta</taxon>
        <taxon>Spermatophyta</taxon>
        <taxon>Magnoliopsida</taxon>
        <taxon>Proteales</taxon>
        <taxon>Proteaceae</taxon>
        <taxon>Protea</taxon>
    </lineage>
</organism>
<dbReference type="SUPFAM" id="SSF52058">
    <property type="entry name" value="L domain-like"/>
    <property type="match status" value="1"/>
</dbReference>
<dbReference type="EMBL" id="JAMYWD010000001">
    <property type="protein sequence ID" value="KAJ4980955.1"/>
    <property type="molecule type" value="Genomic_DNA"/>
</dbReference>
<dbReference type="FunFam" id="3.80.10.10:FF:000400">
    <property type="entry name" value="Nuclear pore complex protein NUP107"/>
    <property type="match status" value="1"/>
</dbReference>
<evidence type="ECO:0000313" key="10">
    <source>
        <dbReference type="EMBL" id="KAJ4980955.1"/>
    </source>
</evidence>
<keyword evidence="7" id="KW-0472">Membrane</keyword>
<evidence type="ECO:0000256" key="5">
    <source>
        <dbReference type="ARBA" id="ARBA00022737"/>
    </source>
</evidence>
<dbReference type="PRINTS" id="PR00019">
    <property type="entry name" value="LEURICHRPT"/>
</dbReference>
<feature type="signal peptide" evidence="8">
    <location>
        <begin position="1"/>
        <end position="22"/>
    </location>
</feature>
<keyword evidence="4 8" id="KW-0732">Signal</keyword>
<dbReference type="GO" id="GO:0016020">
    <property type="term" value="C:membrane"/>
    <property type="evidence" value="ECO:0007669"/>
    <property type="project" value="UniProtKB-SubCell"/>
</dbReference>
<evidence type="ECO:0000256" key="3">
    <source>
        <dbReference type="ARBA" id="ARBA00022692"/>
    </source>
</evidence>
<dbReference type="InterPro" id="IPR032675">
    <property type="entry name" value="LRR_dom_sf"/>
</dbReference>
<proteinExistence type="predicted"/>
<evidence type="ECO:0000256" key="6">
    <source>
        <dbReference type="ARBA" id="ARBA00022989"/>
    </source>
</evidence>
<comment type="caution">
    <text evidence="10">The sequence shown here is derived from an EMBL/GenBank/DDBJ whole genome shotgun (WGS) entry which is preliminary data.</text>
</comment>
<keyword evidence="2" id="KW-0433">Leucine-rich repeat</keyword>
<dbReference type="Pfam" id="PF13855">
    <property type="entry name" value="LRR_8"/>
    <property type="match status" value="1"/>
</dbReference>
<dbReference type="PANTHER" id="PTHR48009">
    <property type="entry name" value="LEUCINE-RICH REPEAT (LRR) FAMILY PROTEIN"/>
    <property type="match status" value="1"/>
</dbReference>